<evidence type="ECO:0000313" key="1">
    <source>
        <dbReference type="EMBL" id="KAJ2843635.1"/>
    </source>
</evidence>
<organism evidence="1 2">
    <name type="scientific">Coemansia brasiliensis</name>
    <dbReference type="NCBI Taxonomy" id="2650707"/>
    <lineage>
        <taxon>Eukaryota</taxon>
        <taxon>Fungi</taxon>
        <taxon>Fungi incertae sedis</taxon>
        <taxon>Zoopagomycota</taxon>
        <taxon>Kickxellomycotina</taxon>
        <taxon>Kickxellomycetes</taxon>
        <taxon>Kickxellales</taxon>
        <taxon>Kickxellaceae</taxon>
        <taxon>Coemansia</taxon>
    </lineage>
</organism>
<protein>
    <submittedName>
        <fullName evidence="1">Uncharacterized protein</fullName>
    </submittedName>
</protein>
<accession>A0A9W8I1H6</accession>
<dbReference type="EMBL" id="JANBUW010001344">
    <property type="protein sequence ID" value="KAJ2843635.1"/>
    <property type="molecule type" value="Genomic_DNA"/>
</dbReference>
<proteinExistence type="predicted"/>
<evidence type="ECO:0000313" key="2">
    <source>
        <dbReference type="Proteomes" id="UP001139887"/>
    </source>
</evidence>
<dbReference type="Proteomes" id="UP001139887">
    <property type="component" value="Unassembled WGS sequence"/>
</dbReference>
<reference evidence="1" key="1">
    <citation type="submission" date="2022-07" db="EMBL/GenBank/DDBJ databases">
        <title>Phylogenomic reconstructions and comparative analyses of Kickxellomycotina fungi.</title>
        <authorList>
            <person name="Reynolds N.K."/>
            <person name="Stajich J.E."/>
            <person name="Barry K."/>
            <person name="Grigoriev I.V."/>
            <person name="Crous P."/>
            <person name="Smith M.E."/>
        </authorList>
    </citation>
    <scope>NUCLEOTIDE SEQUENCE</scope>
    <source>
        <strain evidence="1">NRRL 1566</strain>
    </source>
</reference>
<gene>
    <name evidence="1" type="ORF">IWW36_005490</name>
</gene>
<name>A0A9W8I1H6_9FUNG</name>
<comment type="caution">
    <text evidence="1">The sequence shown here is derived from an EMBL/GenBank/DDBJ whole genome shotgun (WGS) entry which is preliminary data.</text>
</comment>
<dbReference type="AlphaFoldDB" id="A0A9W8I1H6"/>
<sequence length="69" mass="7661">MDNYNISGYNEMPSMLDSSSNLMVNSQQNFPVNMLNGYGQSEWGMVFDPNNPYPQMFNGSGAPSEYGPP</sequence>
<keyword evidence="2" id="KW-1185">Reference proteome</keyword>